<dbReference type="InterPro" id="IPR018499">
    <property type="entry name" value="Tetraspanin/Peripherin"/>
</dbReference>
<dbReference type="PROSITE" id="PS00018">
    <property type="entry name" value="EF_HAND_1"/>
    <property type="match status" value="4"/>
</dbReference>
<dbReference type="InterPro" id="IPR018247">
    <property type="entry name" value="EF_Hand_1_Ca_BS"/>
</dbReference>
<dbReference type="AlphaFoldDB" id="A0AAD8L2N8"/>
<dbReference type="PROSITE" id="PS50222">
    <property type="entry name" value="EF_HAND_2"/>
    <property type="match status" value="4"/>
</dbReference>
<evidence type="ECO:0000259" key="9">
    <source>
        <dbReference type="PROSITE" id="PS50222"/>
    </source>
</evidence>
<dbReference type="GO" id="GO:0009734">
    <property type="term" value="P:auxin-activated signaling pathway"/>
    <property type="evidence" value="ECO:0007669"/>
    <property type="project" value="InterPro"/>
</dbReference>
<evidence type="ECO:0000313" key="11">
    <source>
        <dbReference type="Proteomes" id="UP001229421"/>
    </source>
</evidence>
<feature type="domain" description="EF-hand" evidence="9">
    <location>
        <begin position="382"/>
        <end position="417"/>
    </location>
</feature>
<dbReference type="SUPFAM" id="SSF47473">
    <property type="entry name" value="EF-hand"/>
    <property type="match status" value="1"/>
</dbReference>
<feature type="domain" description="EF-hand" evidence="9">
    <location>
        <begin position="346"/>
        <end position="381"/>
    </location>
</feature>
<evidence type="ECO:0000256" key="2">
    <source>
        <dbReference type="ARBA" id="ARBA00006840"/>
    </source>
</evidence>
<dbReference type="InterPro" id="IPR002048">
    <property type="entry name" value="EF_hand_dom"/>
</dbReference>
<evidence type="ECO:0000256" key="4">
    <source>
        <dbReference type="ARBA" id="ARBA00022737"/>
    </source>
</evidence>
<dbReference type="GO" id="GO:0005509">
    <property type="term" value="F:calcium ion binding"/>
    <property type="evidence" value="ECO:0007669"/>
    <property type="project" value="InterPro"/>
</dbReference>
<sequence>MAKASNVLTTILNMLTLLLGILLISAGIWTSVHPGESTLCEKTFSKPYLFTGIFLVVLAVLGIVGAFFRINFMLYIYSTVLFVMIVGLMAFAIFALVVTNKRIGKAVSNQGFKEYRFRDYSKWLQKHVVTENHWEKIRSCLIDSRVCLAMARAKKPGDFYRTHLTPLESGCCRPPRHCGYVFVNATYWMPPRSGPESEDLDCETWSNDQKELCYDCNSCKAGVLNNMRHLWRKFAMLNFSLLVFVIVIYSISCCAIRNNSAIPQPCLPEDQRKQLHEIFTRFDLDKDGSLTHLEVAALLRSLGLKPSGDQIHHLFKIMDSDGSGTVEFDELVNSMLSQMMTEEILVNQNQLLEIFRSFDRDGSGFITPAELQKSMTKMGQPLTYRELAEMVRDADTDGDGVISFKEFQRIMARSAADSLGFSL</sequence>
<evidence type="ECO:0000313" key="10">
    <source>
        <dbReference type="EMBL" id="KAK1433657.1"/>
    </source>
</evidence>
<feature type="transmembrane region" description="Helical" evidence="8">
    <location>
        <begin position="234"/>
        <end position="252"/>
    </location>
</feature>
<dbReference type="EMBL" id="JAUHHV010000002">
    <property type="protein sequence ID" value="KAK1433657.1"/>
    <property type="molecule type" value="Genomic_DNA"/>
</dbReference>
<keyword evidence="6 8" id="KW-1133">Transmembrane helix</keyword>
<keyword evidence="3 8" id="KW-0812">Transmembrane</keyword>
<evidence type="ECO:0000256" key="1">
    <source>
        <dbReference type="ARBA" id="ARBA00004141"/>
    </source>
</evidence>
<gene>
    <name evidence="10" type="ORF">QVD17_10571</name>
</gene>
<feature type="transmembrane region" description="Helical" evidence="8">
    <location>
        <begin position="48"/>
        <end position="68"/>
    </location>
</feature>
<evidence type="ECO:0000256" key="7">
    <source>
        <dbReference type="ARBA" id="ARBA00023136"/>
    </source>
</evidence>
<dbReference type="Pfam" id="PF13499">
    <property type="entry name" value="EF-hand_7"/>
    <property type="match status" value="2"/>
</dbReference>
<dbReference type="SMART" id="SM00054">
    <property type="entry name" value="EFh"/>
    <property type="match status" value="4"/>
</dbReference>
<evidence type="ECO:0000256" key="5">
    <source>
        <dbReference type="ARBA" id="ARBA00022837"/>
    </source>
</evidence>
<dbReference type="InterPro" id="IPR011992">
    <property type="entry name" value="EF-hand-dom_pair"/>
</dbReference>
<keyword evidence="7 8" id="KW-0472">Membrane</keyword>
<comment type="subcellular location">
    <subcellularLocation>
        <location evidence="1">Membrane</location>
        <topology evidence="1">Multi-pass membrane protein</topology>
    </subcellularLocation>
</comment>
<evidence type="ECO:0000256" key="8">
    <source>
        <dbReference type="SAM" id="Phobius"/>
    </source>
</evidence>
<reference evidence="10" key="1">
    <citation type="journal article" date="2023" name="bioRxiv">
        <title>Improved chromosome-level genome assembly for marigold (Tagetes erecta).</title>
        <authorList>
            <person name="Jiang F."/>
            <person name="Yuan L."/>
            <person name="Wang S."/>
            <person name="Wang H."/>
            <person name="Xu D."/>
            <person name="Wang A."/>
            <person name="Fan W."/>
        </authorList>
    </citation>
    <scope>NUCLEOTIDE SEQUENCE</scope>
    <source>
        <strain evidence="10">WSJ</strain>
        <tissue evidence="10">Leaf</tissue>
    </source>
</reference>
<dbReference type="CDD" id="cd00051">
    <property type="entry name" value="EFh"/>
    <property type="match status" value="1"/>
</dbReference>
<dbReference type="FunFam" id="1.10.238.10:FF:000003">
    <property type="entry name" value="Calmodulin A"/>
    <property type="match status" value="1"/>
</dbReference>
<protein>
    <recommendedName>
        <fullName evidence="9">EF-hand domain-containing protein</fullName>
    </recommendedName>
</protein>
<keyword evidence="4" id="KW-0677">Repeat</keyword>
<dbReference type="Proteomes" id="UP001229421">
    <property type="component" value="Unassembled WGS sequence"/>
</dbReference>
<dbReference type="PROSITE" id="PS00421">
    <property type="entry name" value="TM4_1"/>
    <property type="match status" value="1"/>
</dbReference>
<accession>A0AAD8L2N8</accession>
<evidence type="ECO:0000256" key="6">
    <source>
        <dbReference type="ARBA" id="ARBA00022989"/>
    </source>
</evidence>
<evidence type="ECO:0000256" key="3">
    <source>
        <dbReference type="ARBA" id="ARBA00022692"/>
    </source>
</evidence>
<name>A0AAD8L2N8_TARER</name>
<feature type="transmembrane region" description="Helical" evidence="8">
    <location>
        <begin position="6"/>
        <end position="28"/>
    </location>
</feature>
<feature type="domain" description="EF-hand" evidence="9">
    <location>
        <begin position="270"/>
        <end position="305"/>
    </location>
</feature>
<dbReference type="Pfam" id="PF00335">
    <property type="entry name" value="Tetraspanin"/>
    <property type="match status" value="1"/>
</dbReference>
<keyword evidence="11" id="KW-1185">Reference proteome</keyword>
<keyword evidence="5" id="KW-0106">Calcium</keyword>
<feature type="transmembrane region" description="Helical" evidence="8">
    <location>
        <begin position="74"/>
        <end position="98"/>
    </location>
</feature>
<dbReference type="GO" id="GO:0016020">
    <property type="term" value="C:membrane"/>
    <property type="evidence" value="ECO:0007669"/>
    <property type="project" value="UniProtKB-SubCell"/>
</dbReference>
<proteinExistence type="inferred from homology"/>
<dbReference type="InterPro" id="IPR018503">
    <property type="entry name" value="Tetraspanin_CS"/>
</dbReference>
<dbReference type="Gene3D" id="1.10.238.10">
    <property type="entry name" value="EF-hand"/>
    <property type="match status" value="2"/>
</dbReference>
<dbReference type="InterPro" id="IPR044991">
    <property type="entry name" value="TET_plant"/>
</dbReference>
<comment type="caution">
    <text evidence="10">The sequence shown here is derived from an EMBL/GenBank/DDBJ whole genome shotgun (WGS) entry which is preliminary data.</text>
</comment>
<feature type="domain" description="EF-hand" evidence="9">
    <location>
        <begin position="306"/>
        <end position="341"/>
    </location>
</feature>
<organism evidence="10 11">
    <name type="scientific">Tagetes erecta</name>
    <name type="common">African marigold</name>
    <dbReference type="NCBI Taxonomy" id="13708"/>
    <lineage>
        <taxon>Eukaryota</taxon>
        <taxon>Viridiplantae</taxon>
        <taxon>Streptophyta</taxon>
        <taxon>Embryophyta</taxon>
        <taxon>Tracheophyta</taxon>
        <taxon>Spermatophyta</taxon>
        <taxon>Magnoliopsida</taxon>
        <taxon>eudicotyledons</taxon>
        <taxon>Gunneridae</taxon>
        <taxon>Pentapetalae</taxon>
        <taxon>asterids</taxon>
        <taxon>campanulids</taxon>
        <taxon>Asterales</taxon>
        <taxon>Asteraceae</taxon>
        <taxon>Asteroideae</taxon>
        <taxon>Heliantheae alliance</taxon>
        <taxon>Tageteae</taxon>
        <taxon>Tagetes</taxon>
    </lineage>
</organism>
<dbReference type="PANTHER" id="PTHR32191">
    <property type="entry name" value="TETRASPANIN-8-RELATED"/>
    <property type="match status" value="1"/>
</dbReference>
<comment type="similarity">
    <text evidence="2">Belongs to the tetraspanin (TM4SF) family.</text>
</comment>